<dbReference type="Pfam" id="PF16220">
    <property type="entry name" value="DUF4880"/>
    <property type="match status" value="1"/>
</dbReference>
<evidence type="ECO:0000313" key="2">
    <source>
        <dbReference type="EMBL" id="QNE07185.1"/>
    </source>
</evidence>
<dbReference type="InterPro" id="IPR032623">
    <property type="entry name" value="FecR_N"/>
</dbReference>
<feature type="domain" description="FecR N-terminal" evidence="1">
    <location>
        <begin position="15"/>
        <end position="51"/>
    </location>
</feature>
<geneLocation type="plasmid" evidence="2 3">
    <name>plas1</name>
</geneLocation>
<dbReference type="Gene3D" id="3.55.50.30">
    <property type="match status" value="1"/>
</dbReference>
<dbReference type="Proteomes" id="UP000515297">
    <property type="component" value="Plasmid plas1"/>
</dbReference>
<gene>
    <name evidence="2" type="ORF">H4O24_19450</name>
</gene>
<accession>A0A7G6VZM0</accession>
<dbReference type="PANTHER" id="PTHR30273">
    <property type="entry name" value="PERIPLASMIC SIGNAL SENSOR AND SIGMA FACTOR ACTIVATOR FECR-RELATED"/>
    <property type="match status" value="1"/>
</dbReference>
<dbReference type="AlphaFoldDB" id="A0A7G6VZM0"/>
<evidence type="ECO:0000259" key="1">
    <source>
        <dbReference type="Pfam" id="PF16220"/>
    </source>
</evidence>
<organism evidence="2 3">
    <name type="scientific">Croceicoccus marinus</name>
    <dbReference type="NCBI Taxonomy" id="450378"/>
    <lineage>
        <taxon>Bacteria</taxon>
        <taxon>Pseudomonadati</taxon>
        <taxon>Pseudomonadota</taxon>
        <taxon>Alphaproteobacteria</taxon>
        <taxon>Sphingomonadales</taxon>
        <taxon>Erythrobacteraceae</taxon>
        <taxon>Croceicoccus</taxon>
    </lineage>
</organism>
<dbReference type="PIRSF" id="PIRSF018266">
    <property type="entry name" value="FecR"/>
    <property type="match status" value="1"/>
</dbReference>
<dbReference type="Gene3D" id="2.60.120.1440">
    <property type="match status" value="1"/>
</dbReference>
<reference evidence="2 3" key="1">
    <citation type="submission" date="2020-08" db="EMBL/GenBank/DDBJ databases">
        <authorList>
            <person name="Liu G."/>
            <person name="Sun C."/>
        </authorList>
    </citation>
    <scope>NUCLEOTIDE SEQUENCE [LARGE SCALE GENOMIC DNA]</scope>
    <source>
        <strain evidence="2 3">OT19</strain>
        <plasmid evidence="2 3">plas1</plasmid>
    </source>
</reference>
<sequence length="327" mass="34920">MSQDAKARDEIAATAADWLVRLDAGSADPAAFDAWRSSDPRHASIFAQMAATWKRTGDLRWVNAAEQPSAPLDSTSDTTGLEEAAPTRIGVNRRGAITGLAAGVTAMVAGTGYWMHTRRDSAVTGIGERRILRLPNGALANLNTGTEIAWRIGDTLEIWVERGEIAIQLAGEGASRAVLHAAAIRAELAGGTYNLRLFDQGPRLAVMAGTAIVVGANGFAETLRANEKLIGNASGYAKAPLSSEERAQVDAWQRGEIIFDGMKLADALDEFNRYLSEPIRLADPAIGAIRLGGRFRTEDPSGFLQSLNDGFGIASRRGDSSILLYQQ</sequence>
<keyword evidence="2" id="KW-0614">Plasmid</keyword>
<name>A0A7G6VZM0_9SPHN</name>
<proteinExistence type="predicted"/>
<evidence type="ECO:0000313" key="3">
    <source>
        <dbReference type="Proteomes" id="UP000515297"/>
    </source>
</evidence>
<protein>
    <submittedName>
        <fullName evidence="2">DUF4880 domain-containing protein</fullName>
    </submittedName>
</protein>
<dbReference type="PANTHER" id="PTHR30273:SF2">
    <property type="entry name" value="PROTEIN FECR"/>
    <property type="match status" value="1"/>
</dbReference>
<dbReference type="EMBL" id="CP060053">
    <property type="protein sequence ID" value="QNE07185.1"/>
    <property type="molecule type" value="Genomic_DNA"/>
</dbReference>
<dbReference type="GO" id="GO:0016989">
    <property type="term" value="F:sigma factor antagonist activity"/>
    <property type="evidence" value="ECO:0007669"/>
    <property type="project" value="TreeGrafter"/>
</dbReference>
<dbReference type="InterPro" id="IPR012373">
    <property type="entry name" value="Ferrdict_sens_TM"/>
</dbReference>